<keyword evidence="3" id="KW-1185">Reference proteome</keyword>
<organism evidence="2 3">
    <name type="scientific">Streptomyces alfalfae</name>
    <dbReference type="NCBI Taxonomy" id="1642299"/>
    <lineage>
        <taxon>Bacteria</taxon>
        <taxon>Bacillati</taxon>
        <taxon>Actinomycetota</taxon>
        <taxon>Actinomycetes</taxon>
        <taxon>Kitasatosporales</taxon>
        <taxon>Streptomycetaceae</taxon>
        <taxon>Streptomyces</taxon>
    </lineage>
</organism>
<name>A0ABM6H2B0_9ACTN</name>
<evidence type="ECO:0000256" key="1">
    <source>
        <dbReference type="SAM" id="MobiDB-lite"/>
    </source>
</evidence>
<reference evidence="2 3" key="1">
    <citation type="submission" date="2016-05" db="EMBL/GenBank/DDBJ databases">
        <authorList>
            <person name="Gu J."/>
        </authorList>
    </citation>
    <scope>NUCLEOTIDE SEQUENCE [LARGE SCALE GENOMIC DNA]</scope>
    <source>
        <strain evidence="2 3">ACCC40021</strain>
    </source>
</reference>
<evidence type="ECO:0000313" key="3">
    <source>
        <dbReference type="Proteomes" id="UP000187191"/>
    </source>
</evidence>
<protein>
    <recommendedName>
        <fullName evidence="4">AraC family transcriptional regulator</fullName>
    </recommendedName>
</protein>
<evidence type="ECO:0000313" key="2">
    <source>
        <dbReference type="EMBL" id="APY89990.1"/>
    </source>
</evidence>
<dbReference type="Proteomes" id="UP000187191">
    <property type="component" value="Chromosome"/>
</dbReference>
<dbReference type="EMBL" id="CP015588">
    <property type="protein sequence ID" value="APY89990.1"/>
    <property type="molecule type" value="Genomic_DNA"/>
</dbReference>
<proteinExistence type="predicted"/>
<feature type="region of interest" description="Disordered" evidence="1">
    <location>
        <begin position="32"/>
        <end position="63"/>
    </location>
</feature>
<dbReference type="RefSeq" id="WP_373568983.1">
    <property type="nucleotide sequence ID" value="NZ_CP015588.1"/>
</dbReference>
<accession>A0ABM6H2B0</accession>
<sequence>MNECSLSGAAELVRSDQAVHRLVEGEGAARVEADGGYRGPSHLHRDVTAFTGATPTTVAGLRA</sequence>
<evidence type="ECO:0008006" key="4">
    <source>
        <dbReference type="Google" id="ProtNLM"/>
    </source>
</evidence>
<gene>
    <name evidence="2" type="ORF">A7J05_33790</name>
</gene>